<protein>
    <submittedName>
        <fullName evidence="1">Uncharacterized protein</fullName>
    </submittedName>
</protein>
<dbReference type="EMBL" id="JACXAC010000002">
    <property type="protein sequence ID" value="MBD2721394.1"/>
    <property type="molecule type" value="Genomic_DNA"/>
</dbReference>
<accession>A0ABR8JTW7</accession>
<comment type="caution">
    <text evidence="1">The sequence shown here is derived from an EMBL/GenBank/DDBJ whole genome shotgun (WGS) entry which is preliminary data.</text>
</comment>
<evidence type="ECO:0000313" key="1">
    <source>
        <dbReference type="EMBL" id="MBD2721394.1"/>
    </source>
</evidence>
<proteinExistence type="predicted"/>
<sequence>MATDGVKIIDGDLAHDVYSTFMEMYDAGASIQEIKAAVEQPFDAEDGFDYEIYITVYALALWQTGQLTQDIIAEVDEAIARGAGVKVWQDENGAKEGQKRQRELEKLREKLSTPNPKPRKRRIYKLVTKFIFEENTVLTFQLPDGAYRAAILMEVFQHQGRSEYRFLASTYAATSKPNIAEISNVEVLGRKIPSGFGQYKTGLDVVAIGPKLLRSFADKFESIGKIELRSESKYVGAYSGARDFESFCWNWLNTALYIKNLGGTAIPLNELI</sequence>
<dbReference type="RefSeq" id="WP_190922687.1">
    <property type="nucleotide sequence ID" value="NZ_JACXAC010000002.1"/>
</dbReference>
<keyword evidence="2" id="KW-1185">Reference proteome</keyword>
<reference evidence="1 2" key="1">
    <citation type="submission" date="2020-09" db="EMBL/GenBank/DDBJ databases">
        <authorList>
            <person name="Kim M.K."/>
        </authorList>
    </citation>
    <scope>NUCLEOTIDE SEQUENCE [LARGE SCALE GENOMIC DNA]</scope>
    <source>
        <strain evidence="1 2">BT189</strain>
    </source>
</reference>
<dbReference type="Proteomes" id="UP000606003">
    <property type="component" value="Unassembled WGS sequence"/>
</dbReference>
<organism evidence="1 2">
    <name type="scientific">Hymenobacter armeniacus</name>
    <dbReference type="NCBI Taxonomy" id="2771358"/>
    <lineage>
        <taxon>Bacteria</taxon>
        <taxon>Pseudomonadati</taxon>
        <taxon>Bacteroidota</taxon>
        <taxon>Cytophagia</taxon>
        <taxon>Cytophagales</taxon>
        <taxon>Hymenobacteraceae</taxon>
        <taxon>Hymenobacter</taxon>
    </lineage>
</organism>
<gene>
    <name evidence="1" type="ORF">IC234_04585</name>
</gene>
<evidence type="ECO:0000313" key="2">
    <source>
        <dbReference type="Proteomes" id="UP000606003"/>
    </source>
</evidence>
<name>A0ABR8JTW7_9BACT</name>